<name>A0A8R7VFS1_TRIUA</name>
<protein>
    <submittedName>
        <fullName evidence="1">Uncharacterized protein</fullName>
    </submittedName>
</protein>
<reference evidence="2" key="1">
    <citation type="journal article" date="2013" name="Nature">
        <title>Draft genome of the wheat A-genome progenitor Triticum urartu.</title>
        <authorList>
            <person name="Ling H.Q."/>
            <person name="Zhao S."/>
            <person name="Liu D."/>
            <person name="Wang J."/>
            <person name="Sun H."/>
            <person name="Zhang C."/>
            <person name="Fan H."/>
            <person name="Li D."/>
            <person name="Dong L."/>
            <person name="Tao Y."/>
            <person name="Gao C."/>
            <person name="Wu H."/>
            <person name="Li Y."/>
            <person name="Cui Y."/>
            <person name="Guo X."/>
            <person name="Zheng S."/>
            <person name="Wang B."/>
            <person name="Yu K."/>
            <person name="Liang Q."/>
            <person name="Yang W."/>
            <person name="Lou X."/>
            <person name="Chen J."/>
            <person name="Feng M."/>
            <person name="Jian J."/>
            <person name="Zhang X."/>
            <person name="Luo G."/>
            <person name="Jiang Y."/>
            <person name="Liu J."/>
            <person name="Wang Z."/>
            <person name="Sha Y."/>
            <person name="Zhang B."/>
            <person name="Wu H."/>
            <person name="Tang D."/>
            <person name="Shen Q."/>
            <person name="Xue P."/>
            <person name="Zou S."/>
            <person name="Wang X."/>
            <person name="Liu X."/>
            <person name="Wang F."/>
            <person name="Yang Y."/>
            <person name="An X."/>
            <person name="Dong Z."/>
            <person name="Zhang K."/>
            <person name="Zhang X."/>
            <person name="Luo M.C."/>
            <person name="Dvorak J."/>
            <person name="Tong Y."/>
            <person name="Wang J."/>
            <person name="Yang H."/>
            <person name="Li Z."/>
            <person name="Wang D."/>
            <person name="Zhang A."/>
            <person name="Wang J."/>
        </authorList>
    </citation>
    <scope>NUCLEOTIDE SEQUENCE</scope>
    <source>
        <strain evidence="2">cv. G1812</strain>
    </source>
</reference>
<dbReference type="EnsemblPlants" id="TuG1812S0001746600.01.T06">
    <property type="protein sequence ID" value="TuG1812S0001746600.01.T06"/>
    <property type="gene ID" value="TuG1812S0001746600.01"/>
</dbReference>
<keyword evidence="2" id="KW-1185">Reference proteome</keyword>
<dbReference type="EnsemblPlants" id="TuG1812S0001746600.01.T01">
    <property type="protein sequence ID" value="TuG1812S0001746600.01.T01"/>
    <property type="gene ID" value="TuG1812S0001746600.01"/>
</dbReference>
<sequence length="147" mass="16866">MAMSLLVFVELVSNYFMASNLQRLLIHYRYEKEEKKKNLEEDFSEEQASLLVFSSHRLMYAVLAKNLRNLSWLNGLKEPTCLTAADGSFPERWLSRWAMADADLMRLLLPATISSLAKQEVRRPPLPLPCRQAGGALGKLHIRRGIY</sequence>
<reference evidence="1" key="2">
    <citation type="submission" date="2022-06" db="UniProtKB">
        <authorList>
            <consortium name="EnsemblPlants"/>
        </authorList>
    </citation>
    <scope>IDENTIFICATION</scope>
</reference>
<evidence type="ECO:0000313" key="2">
    <source>
        <dbReference type="Proteomes" id="UP000015106"/>
    </source>
</evidence>
<dbReference type="EnsemblPlants" id="TuG1812S0001746600.01.T03">
    <property type="protein sequence ID" value="TuG1812S0001746600.01.T03"/>
    <property type="gene ID" value="TuG1812S0001746600.01"/>
</dbReference>
<dbReference type="Proteomes" id="UP000015106">
    <property type="component" value="Unassembled WGS sequence"/>
</dbReference>
<evidence type="ECO:0000313" key="1">
    <source>
        <dbReference type="EnsemblPlants" id="TuG1812S0001746600.01.T06"/>
    </source>
</evidence>
<accession>A0A8R7VFS1</accession>
<organism evidence="1 2">
    <name type="scientific">Triticum urartu</name>
    <name type="common">Red wild einkorn</name>
    <name type="synonym">Crithodium urartu</name>
    <dbReference type="NCBI Taxonomy" id="4572"/>
    <lineage>
        <taxon>Eukaryota</taxon>
        <taxon>Viridiplantae</taxon>
        <taxon>Streptophyta</taxon>
        <taxon>Embryophyta</taxon>
        <taxon>Tracheophyta</taxon>
        <taxon>Spermatophyta</taxon>
        <taxon>Magnoliopsida</taxon>
        <taxon>Liliopsida</taxon>
        <taxon>Poales</taxon>
        <taxon>Poaceae</taxon>
        <taxon>BOP clade</taxon>
        <taxon>Pooideae</taxon>
        <taxon>Triticodae</taxon>
        <taxon>Triticeae</taxon>
        <taxon>Triticinae</taxon>
        <taxon>Triticum</taxon>
    </lineage>
</organism>
<dbReference type="Gramene" id="TuG1812S0001746600.01.T05">
    <property type="protein sequence ID" value="TuG1812S0001746600.01.T05"/>
    <property type="gene ID" value="TuG1812S0001746600.01"/>
</dbReference>
<dbReference type="EnsemblPlants" id="TuG1812S0001746600.01.T05">
    <property type="protein sequence ID" value="TuG1812S0001746600.01.T05"/>
    <property type="gene ID" value="TuG1812S0001746600.01"/>
</dbReference>
<dbReference type="Gramene" id="TuG1812S0001746600.01.T06">
    <property type="protein sequence ID" value="TuG1812S0001746600.01.T06"/>
    <property type="gene ID" value="TuG1812S0001746600.01"/>
</dbReference>
<proteinExistence type="predicted"/>
<dbReference type="AlphaFoldDB" id="A0A8R7VFS1"/>
<dbReference type="Gramene" id="TuG1812S0001746600.01.T01">
    <property type="protein sequence ID" value="TuG1812S0001746600.01.T01"/>
    <property type="gene ID" value="TuG1812S0001746600.01"/>
</dbReference>
<dbReference type="Gramene" id="TuG1812S0001746600.01.T03">
    <property type="protein sequence ID" value="TuG1812S0001746600.01.T03"/>
    <property type="gene ID" value="TuG1812S0001746600.01"/>
</dbReference>